<feature type="transmembrane region" description="Helical" evidence="9">
    <location>
        <begin position="71"/>
        <end position="88"/>
    </location>
</feature>
<dbReference type="OrthoDB" id="9810259at2"/>
<name>A0A090I9X3_9GAMM</name>
<feature type="active site" evidence="9">
    <location>
        <position position="124"/>
    </location>
</feature>
<dbReference type="EC" id="3.4.23.36" evidence="9"/>
<dbReference type="UniPathway" id="UPA00665"/>
<dbReference type="STRING" id="80854.MVIS_0471"/>
<dbReference type="Proteomes" id="UP000182660">
    <property type="component" value="Unassembled WGS sequence"/>
</dbReference>
<comment type="catalytic activity">
    <reaction evidence="9 10">
        <text>Release of signal peptides from bacterial membrane prolipoproteins. Hydrolyzes -Xaa-Yaa-Zaa-|-(S,diacylglyceryl)Cys-, in which Xaa is hydrophobic (preferably Leu), and Yaa (Ala or Ser) and Zaa (Gly or Ala) have small, neutral side chains.</text>
        <dbReference type="EC" id="3.4.23.36"/>
    </reaction>
</comment>
<dbReference type="NCBIfam" id="TIGR00077">
    <property type="entry name" value="lspA"/>
    <property type="match status" value="1"/>
</dbReference>
<comment type="function">
    <text evidence="9 10">This protein specifically catalyzes the removal of signal peptides from prolipoproteins.</text>
</comment>
<accession>A0A090I9X3</accession>
<comment type="subcellular location">
    <subcellularLocation>
        <location evidence="9">Cell membrane</location>
        <topology evidence="9">Multi-pass membrane protein</topology>
    </subcellularLocation>
</comment>
<dbReference type="GeneID" id="61293916"/>
<feature type="transmembrane region" description="Helical" evidence="9">
    <location>
        <begin position="12"/>
        <end position="31"/>
    </location>
</feature>
<evidence type="ECO:0000256" key="2">
    <source>
        <dbReference type="ARBA" id="ARBA00022475"/>
    </source>
</evidence>
<dbReference type="InterPro" id="IPR001872">
    <property type="entry name" value="Peptidase_A8"/>
</dbReference>
<protein>
    <recommendedName>
        <fullName evidence="9">Lipoprotein signal peptidase</fullName>
        <ecNumber evidence="9">3.4.23.36</ecNumber>
    </recommendedName>
    <alternativeName>
        <fullName evidence="9">Prolipoprotein signal peptidase</fullName>
    </alternativeName>
    <alternativeName>
        <fullName evidence="9">Signal peptidase II</fullName>
        <shortName evidence="9">SPase II</shortName>
    </alternativeName>
</protein>
<feature type="transmembrane region" description="Helical" evidence="9">
    <location>
        <begin position="100"/>
        <end position="123"/>
    </location>
</feature>
<dbReference type="EMBL" id="FPLJ01000005">
    <property type="protein sequence ID" value="SGY82117.1"/>
    <property type="molecule type" value="Genomic_DNA"/>
</dbReference>
<reference evidence="12 14" key="2">
    <citation type="submission" date="2016-11" db="EMBL/GenBank/DDBJ databases">
        <authorList>
            <person name="Klemetsen T."/>
        </authorList>
    </citation>
    <scope>NUCLEOTIDE SEQUENCE [LARGE SCALE GENOMIC DNA]</scope>
    <source>
        <strain evidence="12">MT 2528</strain>
    </source>
</reference>
<comment type="similarity">
    <text evidence="1 9 11">Belongs to the peptidase A8 family.</text>
</comment>
<keyword evidence="13" id="KW-0449">Lipoprotein</keyword>
<reference evidence="13 15" key="1">
    <citation type="submission" date="2016-11" db="EMBL/GenBank/DDBJ databases">
        <authorList>
            <person name="Jaros S."/>
            <person name="Januszkiewicz K."/>
            <person name="Wedrychowicz H."/>
        </authorList>
    </citation>
    <scope>NUCLEOTIDE SEQUENCE [LARGE SCALE GENOMIC DNA]</scope>
    <source>
        <strain evidence="13">NVI 5450</strain>
    </source>
</reference>
<organism evidence="13 15">
    <name type="scientific">Moritella viscosa</name>
    <dbReference type="NCBI Taxonomy" id="80854"/>
    <lineage>
        <taxon>Bacteria</taxon>
        <taxon>Pseudomonadati</taxon>
        <taxon>Pseudomonadota</taxon>
        <taxon>Gammaproteobacteria</taxon>
        <taxon>Alteromonadales</taxon>
        <taxon>Moritellaceae</taxon>
        <taxon>Moritella</taxon>
    </lineage>
</organism>
<evidence type="ECO:0000256" key="4">
    <source>
        <dbReference type="ARBA" id="ARBA00022692"/>
    </source>
</evidence>
<evidence type="ECO:0000256" key="9">
    <source>
        <dbReference type="HAMAP-Rule" id="MF_00161"/>
    </source>
</evidence>
<dbReference type="PRINTS" id="PR00781">
    <property type="entry name" value="LIPOSIGPTASE"/>
</dbReference>
<dbReference type="PATRIC" id="fig|80854.5.peg.498"/>
<keyword evidence="8 9" id="KW-0472">Membrane</keyword>
<keyword evidence="7 9" id="KW-1133">Transmembrane helix</keyword>
<dbReference type="GO" id="GO:0006508">
    <property type="term" value="P:proteolysis"/>
    <property type="evidence" value="ECO:0007669"/>
    <property type="project" value="UniProtKB-KW"/>
</dbReference>
<sequence length="170" mass="19223">MTVGTTKRTGLIWLWLAVVVFFIDLGTKTFVVNNFQLGESINVLPVFNFTYARNYGAAFSMLADADGWQRWFFGVIAVSVSGLLIYWLKKQAAQQYWSNIAYALILGGALGNLYDRIIHGYVIDFLHVYWDTSHFPIFNLADTWICIGAAMLILEAIMESKNDKESSNDS</sequence>
<evidence type="ECO:0000256" key="11">
    <source>
        <dbReference type="RuleBase" id="RU004181"/>
    </source>
</evidence>
<evidence type="ECO:0000313" key="12">
    <source>
        <dbReference type="EMBL" id="SGY82117.1"/>
    </source>
</evidence>
<keyword evidence="2 9" id="KW-1003">Cell membrane</keyword>
<keyword evidence="14" id="KW-1185">Reference proteome</keyword>
<dbReference type="MEROPS" id="A08.001"/>
<evidence type="ECO:0000313" key="14">
    <source>
        <dbReference type="Proteomes" id="UP000182660"/>
    </source>
</evidence>
<feature type="active site" evidence="9">
    <location>
        <position position="142"/>
    </location>
</feature>
<evidence type="ECO:0000256" key="3">
    <source>
        <dbReference type="ARBA" id="ARBA00022670"/>
    </source>
</evidence>
<feature type="transmembrane region" description="Helical" evidence="9">
    <location>
        <begin position="135"/>
        <end position="154"/>
    </location>
</feature>
<dbReference type="HOGENOM" id="CLU_083252_4_0_6"/>
<dbReference type="GO" id="GO:0004190">
    <property type="term" value="F:aspartic-type endopeptidase activity"/>
    <property type="evidence" value="ECO:0007669"/>
    <property type="project" value="UniProtKB-UniRule"/>
</dbReference>
<evidence type="ECO:0000256" key="10">
    <source>
        <dbReference type="RuleBase" id="RU000594"/>
    </source>
</evidence>
<dbReference type="PANTHER" id="PTHR33695">
    <property type="entry name" value="LIPOPROTEIN SIGNAL PEPTIDASE"/>
    <property type="match status" value="1"/>
</dbReference>
<dbReference type="Pfam" id="PF01252">
    <property type="entry name" value="Peptidase_A8"/>
    <property type="match status" value="1"/>
</dbReference>
<evidence type="ECO:0000256" key="6">
    <source>
        <dbReference type="ARBA" id="ARBA00022801"/>
    </source>
</evidence>
<keyword evidence="5 9" id="KW-0064">Aspartyl protease</keyword>
<evidence type="ECO:0000256" key="8">
    <source>
        <dbReference type="ARBA" id="ARBA00023136"/>
    </source>
</evidence>
<evidence type="ECO:0000256" key="5">
    <source>
        <dbReference type="ARBA" id="ARBA00022750"/>
    </source>
</evidence>
<dbReference type="AlphaFoldDB" id="A0A090I9X3"/>
<dbReference type="PROSITE" id="PS00855">
    <property type="entry name" value="SPASE_II"/>
    <property type="match status" value="1"/>
</dbReference>
<evidence type="ECO:0000256" key="1">
    <source>
        <dbReference type="ARBA" id="ARBA00006139"/>
    </source>
</evidence>
<evidence type="ECO:0000313" key="13">
    <source>
        <dbReference type="EMBL" id="SGY82544.1"/>
    </source>
</evidence>
<keyword evidence="6 9" id="KW-0378">Hydrolase</keyword>
<dbReference type="GO" id="GO:0005886">
    <property type="term" value="C:plasma membrane"/>
    <property type="evidence" value="ECO:0007669"/>
    <property type="project" value="UniProtKB-SubCell"/>
</dbReference>
<dbReference type="EMBL" id="FPLD01000005">
    <property type="protein sequence ID" value="SGY82544.1"/>
    <property type="molecule type" value="Genomic_DNA"/>
</dbReference>
<keyword evidence="3 9" id="KW-0645">Protease</keyword>
<dbReference type="HAMAP" id="MF_00161">
    <property type="entry name" value="LspA"/>
    <property type="match status" value="1"/>
</dbReference>
<dbReference type="KEGG" id="mvs:MVIS_0471"/>
<dbReference type="Proteomes" id="UP000183794">
    <property type="component" value="Unassembled WGS sequence"/>
</dbReference>
<keyword evidence="4 9" id="KW-0812">Transmembrane</keyword>
<dbReference type="PANTHER" id="PTHR33695:SF1">
    <property type="entry name" value="LIPOPROTEIN SIGNAL PEPTIDASE"/>
    <property type="match status" value="1"/>
</dbReference>
<gene>
    <name evidence="9" type="primary">lspA</name>
    <name evidence="12" type="ORF">MT2528_0187</name>
    <name evidence="13" type="ORF">NVI5450_0172</name>
</gene>
<evidence type="ECO:0000313" key="15">
    <source>
        <dbReference type="Proteomes" id="UP000183794"/>
    </source>
</evidence>
<dbReference type="RefSeq" id="WP_045108927.1">
    <property type="nucleotide sequence ID" value="NZ_CAWQZC010000077.1"/>
</dbReference>
<comment type="pathway">
    <text evidence="9">Protein modification; lipoprotein biosynthesis (signal peptide cleavage).</text>
</comment>
<evidence type="ECO:0000256" key="7">
    <source>
        <dbReference type="ARBA" id="ARBA00022989"/>
    </source>
</evidence>
<proteinExistence type="inferred from homology"/>